<dbReference type="AlphaFoldDB" id="A0A4C2E554"/>
<evidence type="ECO:0000256" key="3">
    <source>
        <dbReference type="SAM" id="MobiDB-lite"/>
    </source>
</evidence>
<dbReference type="FunFam" id="1.25.40.10:FF:000707">
    <property type="entry name" value="Chitin synthase regulatory factor 3"/>
    <property type="match status" value="1"/>
</dbReference>
<dbReference type="OrthoDB" id="272077at2759"/>
<accession>A0A4C2E554</accession>
<feature type="compositionally biased region" description="Low complexity" evidence="3">
    <location>
        <begin position="629"/>
        <end position="641"/>
    </location>
</feature>
<feature type="compositionally biased region" description="Low complexity" evidence="3">
    <location>
        <begin position="105"/>
        <end position="119"/>
    </location>
</feature>
<dbReference type="InterPro" id="IPR051726">
    <property type="entry name" value="Chitin_Synth_Reg"/>
</dbReference>
<feature type="region of interest" description="Disordered" evidence="3">
    <location>
        <begin position="37"/>
        <end position="143"/>
    </location>
</feature>
<feature type="compositionally biased region" description="Polar residues" evidence="3">
    <location>
        <begin position="642"/>
        <end position="655"/>
    </location>
</feature>
<dbReference type="Pfam" id="PF08238">
    <property type="entry name" value="Sel1"/>
    <property type="match status" value="7"/>
</dbReference>
<keyword evidence="1" id="KW-0597">Phosphoprotein</keyword>
<protein>
    <submittedName>
        <fullName evidence="4">Uncharacterized protein</fullName>
    </submittedName>
</protein>
<feature type="compositionally biased region" description="Polar residues" evidence="3">
    <location>
        <begin position="124"/>
        <end position="133"/>
    </location>
</feature>
<keyword evidence="2" id="KW-0677">Repeat</keyword>
<feature type="compositionally biased region" description="Polar residues" evidence="3">
    <location>
        <begin position="580"/>
        <end position="609"/>
    </location>
</feature>
<feature type="region of interest" description="Disordered" evidence="3">
    <location>
        <begin position="1"/>
        <end position="24"/>
    </location>
</feature>
<feature type="compositionally biased region" description="Low complexity" evidence="3">
    <location>
        <begin position="1"/>
        <end position="21"/>
    </location>
</feature>
<feature type="region of interest" description="Disordered" evidence="3">
    <location>
        <begin position="544"/>
        <end position="567"/>
    </location>
</feature>
<sequence>MSSTTAAPSASATQAATGAGSMHPYKRHFLKSQSYGFDDLRAPSSATNSTEDFTSARLSPSPVSRAPIPSVAKSPSPPSPQFQSYDEARWLQTVGPPPKPNTARQLSSVSLGSSDDSQGFLLSPSDSSSQLHGSNGGTGTGGFHKNKSLSVDLSHLYMVNGSLDTQLTSTNESAADMSHQLVSRHLGAGGNISLVSRLKTLEMYRRNVKKSKDAIVLFNYAQYMLQTALTMESSNTLVESNGEGENMTQAQLKKKFLKEGQHYLKKLSAKGYSDAQYLLGDAYASGAFGKIENREAFTLFQAAAKHGHVESAYRTAHCFEEGLGTTRDARKALDFLKFSASRNHPSAMYKLGLYSFYGRMGLGTDVNTKQNGIKWLSRASARANDLTCAAPYELAKVYQQGFLDIVIPDEKYSMELYIQAASLGHIPSATLLGQIYETGNDVVPQNTSLSIHYYTQAALKGDPVAMLALCAWYLLGAEPAFGKDENEAFQWALRAATAGYPKAQFTLGYFYEKGKGCEPNEVYALKWYERAAQNKDNRAISKLKSMGQEDRLNTNRKKNHRKSRSVNTISLFKNLDNDNGSTYSLRNSSSPGLFTDTTSQRELSNSSENGFKVISDPSTSTAGVGTRRTTQSATSQPSSSQGKNSEFNRFQTQPAALSLPKADKTLSSQEKDKKKKDCIVM</sequence>
<feature type="compositionally biased region" description="Basic and acidic residues" evidence="3">
    <location>
        <begin position="661"/>
        <end position="681"/>
    </location>
</feature>
<comment type="caution">
    <text evidence="4">The sequence shown here is derived from an EMBL/GenBank/DDBJ whole genome shotgun (WGS) entry which is preliminary data.</text>
</comment>
<evidence type="ECO:0000313" key="5">
    <source>
        <dbReference type="Proteomes" id="UP000301737"/>
    </source>
</evidence>
<feature type="compositionally biased region" description="Basic residues" evidence="3">
    <location>
        <begin position="554"/>
        <end position="564"/>
    </location>
</feature>
<organism evidence="4 5">
    <name type="scientific">Zygosaccharomyces mellis</name>
    <dbReference type="NCBI Taxonomy" id="42258"/>
    <lineage>
        <taxon>Eukaryota</taxon>
        <taxon>Fungi</taxon>
        <taxon>Dikarya</taxon>
        <taxon>Ascomycota</taxon>
        <taxon>Saccharomycotina</taxon>
        <taxon>Saccharomycetes</taxon>
        <taxon>Saccharomycetales</taxon>
        <taxon>Saccharomycetaceae</taxon>
        <taxon>Zygosaccharomyces</taxon>
    </lineage>
</organism>
<dbReference type="InterPro" id="IPR006597">
    <property type="entry name" value="Sel1-like"/>
</dbReference>
<dbReference type="PANTHER" id="PTHR46430:SF1">
    <property type="entry name" value="CHITIN SYNTHASE REGULATOR SKT5-RELATED"/>
    <property type="match status" value="1"/>
</dbReference>
<dbReference type="SUPFAM" id="SSF81901">
    <property type="entry name" value="HCP-like"/>
    <property type="match status" value="1"/>
</dbReference>
<dbReference type="EMBL" id="BIMX01000001">
    <property type="protein sequence ID" value="GCE97138.1"/>
    <property type="molecule type" value="Genomic_DNA"/>
</dbReference>
<proteinExistence type="predicted"/>
<dbReference type="SMART" id="SM00671">
    <property type="entry name" value="SEL1"/>
    <property type="match status" value="7"/>
</dbReference>
<feature type="region of interest" description="Disordered" evidence="3">
    <location>
        <begin position="580"/>
        <end position="681"/>
    </location>
</feature>
<evidence type="ECO:0000256" key="2">
    <source>
        <dbReference type="ARBA" id="ARBA00022737"/>
    </source>
</evidence>
<gene>
    <name evidence="4" type="ORF">ZYGM_003959</name>
</gene>
<feature type="compositionally biased region" description="Polar residues" evidence="3">
    <location>
        <begin position="44"/>
        <end position="62"/>
    </location>
</feature>
<dbReference type="PANTHER" id="PTHR46430">
    <property type="entry name" value="PROTEIN SKT5-RELATED"/>
    <property type="match status" value="1"/>
</dbReference>
<dbReference type="InterPro" id="IPR011990">
    <property type="entry name" value="TPR-like_helical_dom_sf"/>
</dbReference>
<reference evidence="4 5" key="1">
    <citation type="submission" date="2019-01" db="EMBL/GenBank/DDBJ databases">
        <title>Draft Genome Sequencing of Zygosaccharomyces mellis Ca-7.</title>
        <authorList>
            <person name="Shiwa Y."/>
            <person name="Kanesaki Y."/>
            <person name="Ishige T."/>
            <person name="Mura K."/>
            <person name="Hori T."/>
            <person name="Tamura T."/>
        </authorList>
    </citation>
    <scope>NUCLEOTIDE SEQUENCE [LARGE SCALE GENOMIC DNA]</scope>
    <source>
        <strain evidence="4 5">Ca-7</strain>
    </source>
</reference>
<name>A0A4C2E554_9SACH</name>
<dbReference type="Proteomes" id="UP000301737">
    <property type="component" value="Unassembled WGS sequence"/>
</dbReference>
<dbReference type="Gene3D" id="1.25.40.10">
    <property type="entry name" value="Tetratricopeptide repeat domain"/>
    <property type="match status" value="2"/>
</dbReference>
<keyword evidence="5" id="KW-1185">Reference proteome</keyword>
<evidence type="ECO:0000256" key="1">
    <source>
        <dbReference type="ARBA" id="ARBA00022553"/>
    </source>
</evidence>
<evidence type="ECO:0000313" key="4">
    <source>
        <dbReference type="EMBL" id="GCE97138.1"/>
    </source>
</evidence>